<evidence type="ECO:0000313" key="11">
    <source>
        <dbReference type="EMBL" id="KAJ9581371.1"/>
    </source>
</evidence>
<sequence>MRKYYMLSGLLLHTHQTTCNHNRTPEQKKPSYLKNTSYSNIQNKMLEYIHFKQSFTIIIRDDVNSLYNYIFQKFDGFIFILFGDNLINDIKRHTSIMQNISVPKARFLVIILGISPNIKAVFNFLDEFSLYETIVIHQEKEHFKLLSWSYDNCGNFKDIVFLGTCTLLKNYAKSFHIPQRPKLYNNCSFQLFGYEDPPFSINSRKHNLVTGSIIFKLLKLIVPHLNFTINFLTSKREFQRRTTVGYPYDIRKYLHPLFFSERYYTEQYTWFVPRVKPNPQWISPTHVFNFDTWVCVLLFLAIMSIYFKFFHFFQSTDFIKCFLNTYSVFLNMSVKYNSCSFRLRTVFLTWVIFSIAITTIFQAYMTTHLIDSGKQHQIDTVAELEKSDFIPIIYQGLIYIDCWRLFAANTSKFLVFYDVCSMFRYSAHNSKVAILASDETFFYTFRELGMLKQIESFHKFSTQLTSIHRTLIIDMTSPYLPLVNKIISHLVQTGIVDKLVHDSIDISRFLQRIRTTEKSFNEYVPLTVYHIFSSFIYLSVGISLSVIVFIIEIAVSRYLLISKCLYNLYKKSINKLQQLKDKKSNSDLK</sequence>
<dbReference type="InterPro" id="IPR052192">
    <property type="entry name" value="Insect_Ionotropic_Sensory_Rcpt"/>
</dbReference>
<accession>A0AAD7ZJ51</accession>
<evidence type="ECO:0000256" key="8">
    <source>
        <dbReference type="ARBA" id="ARBA00023180"/>
    </source>
</evidence>
<name>A0AAD7ZJ51_DIPPU</name>
<feature type="transmembrane region" description="Helical" evidence="9">
    <location>
        <begin position="290"/>
        <end position="310"/>
    </location>
</feature>
<evidence type="ECO:0000256" key="5">
    <source>
        <dbReference type="ARBA" id="ARBA00022989"/>
    </source>
</evidence>
<dbReference type="GO" id="GO:0015276">
    <property type="term" value="F:ligand-gated monoatomic ion channel activity"/>
    <property type="evidence" value="ECO:0007669"/>
    <property type="project" value="InterPro"/>
</dbReference>
<evidence type="ECO:0000256" key="2">
    <source>
        <dbReference type="ARBA" id="ARBA00008685"/>
    </source>
</evidence>
<feature type="transmembrane region" description="Helical" evidence="9">
    <location>
        <begin position="345"/>
        <end position="365"/>
    </location>
</feature>
<dbReference type="PANTHER" id="PTHR42643">
    <property type="entry name" value="IONOTROPIC RECEPTOR 20A-RELATED"/>
    <property type="match status" value="1"/>
</dbReference>
<keyword evidence="12" id="KW-1185">Reference proteome</keyword>
<keyword evidence="6 9" id="KW-0472">Membrane</keyword>
<feature type="transmembrane region" description="Helical" evidence="9">
    <location>
        <begin position="535"/>
        <end position="560"/>
    </location>
</feature>
<organism evidence="11 12">
    <name type="scientific">Diploptera punctata</name>
    <name type="common">Pacific beetle cockroach</name>
    <dbReference type="NCBI Taxonomy" id="6984"/>
    <lineage>
        <taxon>Eukaryota</taxon>
        <taxon>Metazoa</taxon>
        <taxon>Ecdysozoa</taxon>
        <taxon>Arthropoda</taxon>
        <taxon>Hexapoda</taxon>
        <taxon>Insecta</taxon>
        <taxon>Pterygota</taxon>
        <taxon>Neoptera</taxon>
        <taxon>Polyneoptera</taxon>
        <taxon>Dictyoptera</taxon>
        <taxon>Blattodea</taxon>
        <taxon>Blaberoidea</taxon>
        <taxon>Blaberidae</taxon>
        <taxon>Diplopterinae</taxon>
        <taxon>Diploptera</taxon>
    </lineage>
</organism>
<comment type="similarity">
    <text evidence="2">Belongs to the glutamate-gated ion channel (TC 1.A.10.1) family.</text>
</comment>
<evidence type="ECO:0000256" key="9">
    <source>
        <dbReference type="SAM" id="Phobius"/>
    </source>
</evidence>
<dbReference type="Gene3D" id="1.10.287.70">
    <property type="match status" value="1"/>
</dbReference>
<dbReference type="GO" id="GO:0050906">
    <property type="term" value="P:detection of stimulus involved in sensory perception"/>
    <property type="evidence" value="ECO:0007669"/>
    <property type="project" value="UniProtKB-ARBA"/>
</dbReference>
<dbReference type="Proteomes" id="UP001233999">
    <property type="component" value="Unassembled WGS sequence"/>
</dbReference>
<dbReference type="GO" id="GO:0005886">
    <property type="term" value="C:plasma membrane"/>
    <property type="evidence" value="ECO:0007669"/>
    <property type="project" value="UniProtKB-SubCell"/>
</dbReference>
<reference evidence="11" key="1">
    <citation type="journal article" date="2023" name="IScience">
        <title>Live-bearing cockroach genome reveals convergent evolutionary mechanisms linked to viviparity in insects and beyond.</title>
        <authorList>
            <person name="Fouks B."/>
            <person name="Harrison M.C."/>
            <person name="Mikhailova A.A."/>
            <person name="Marchal E."/>
            <person name="English S."/>
            <person name="Carruthers M."/>
            <person name="Jennings E.C."/>
            <person name="Chiamaka E.L."/>
            <person name="Frigard R.A."/>
            <person name="Pippel M."/>
            <person name="Attardo G.M."/>
            <person name="Benoit J.B."/>
            <person name="Bornberg-Bauer E."/>
            <person name="Tobe S.S."/>
        </authorList>
    </citation>
    <scope>NUCLEOTIDE SEQUENCE</scope>
    <source>
        <strain evidence="11">Stay&amp;Tobe</strain>
    </source>
</reference>
<evidence type="ECO:0000256" key="3">
    <source>
        <dbReference type="ARBA" id="ARBA00022475"/>
    </source>
</evidence>
<dbReference type="Pfam" id="PF00060">
    <property type="entry name" value="Lig_chan"/>
    <property type="match status" value="1"/>
</dbReference>
<evidence type="ECO:0000313" key="12">
    <source>
        <dbReference type="Proteomes" id="UP001233999"/>
    </source>
</evidence>
<evidence type="ECO:0000256" key="6">
    <source>
        <dbReference type="ARBA" id="ARBA00023136"/>
    </source>
</evidence>
<evidence type="ECO:0000256" key="4">
    <source>
        <dbReference type="ARBA" id="ARBA00022692"/>
    </source>
</evidence>
<evidence type="ECO:0000259" key="10">
    <source>
        <dbReference type="Pfam" id="PF00060"/>
    </source>
</evidence>
<keyword evidence="3" id="KW-1003">Cell membrane</keyword>
<reference evidence="11" key="2">
    <citation type="submission" date="2023-05" db="EMBL/GenBank/DDBJ databases">
        <authorList>
            <person name="Fouks B."/>
        </authorList>
    </citation>
    <scope>NUCLEOTIDE SEQUENCE</scope>
    <source>
        <strain evidence="11">Stay&amp;Tobe</strain>
        <tissue evidence="11">Testes</tissue>
    </source>
</reference>
<proteinExistence type="inferred from homology"/>
<dbReference type="PANTHER" id="PTHR42643:SF24">
    <property type="entry name" value="IONOTROPIC RECEPTOR 60A"/>
    <property type="match status" value="1"/>
</dbReference>
<comment type="subcellular location">
    <subcellularLocation>
        <location evidence="1">Cell membrane</location>
        <topology evidence="1">Multi-pass membrane protein</topology>
    </subcellularLocation>
</comment>
<dbReference type="AlphaFoldDB" id="A0AAD7ZJ51"/>
<evidence type="ECO:0000256" key="7">
    <source>
        <dbReference type="ARBA" id="ARBA00023170"/>
    </source>
</evidence>
<feature type="domain" description="Ionotropic glutamate receptor C-terminal" evidence="10">
    <location>
        <begin position="291"/>
        <end position="510"/>
    </location>
</feature>
<protein>
    <recommendedName>
        <fullName evidence="10">Ionotropic glutamate receptor C-terminal domain-containing protein</fullName>
    </recommendedName>
</protein>
<dbReference type="EMBL" id="JASPKZ010007937">
    <property type="protein sequence ID" value="KAJ9581371.1"/>
    <property type="molecule type" value="Genomic_DNA"/>
</dbReference>
<evidence type="ECO:0000256" key="1">
    <source>
        <dbReference type="ARBA" id="ARBA00004651"/>
    </source>
</evidence>
<dbReference type="InterPro" id="IPR001320">
    <property type="entry name" value="Iontro_rcpt_C"/>
</dbReference>
<keyword evidence="8" id="KW-0325">Glycoprotein</keyword>
<comment type="caution">
    <text evidence="11">The sequence shown here is derived from an EMBL/GenBank/DDBJ whole genome shotgun (WGS) entry which is preliminary data.</text>
</comment>
<keyword evidence="5 9" id="KW-1133">Transmembrane helix</keyword>
<keyword evidence="7" id="KW-0675">Receptor</keyword>
<keyword evidence="4 9" id="KW-0812">Transmembrane</keyword>
<gene>
    <name evidence="11" type="ORF">L9F63_023447</name>
</gene>